<evidence type="ECO:0000256" key="11">
    <source>
        <dbReference type="SAM" id="MobiDB-lite"/>
    </source>
</evidence>
<dbReference type="GO" id="GO:0002039">
    <property type="term" value="F:p53 binding"/>
    <property type="evidence" value="ECO:0007669"/>
    <property type="project" value="TreeGrafter"/>
</dbReference>
<dbReference type="PANTHER" id="PTHR11085:SF9">
    <property type="entry name" value="NAD-DEPENDENT PROTEIN DEACETYLASE SIRTUIN-1"/>
    <property type="match status" value="1"/>
</dbReference>
<dbReference type="Gene3D" id="3.30.1600.10">
    <property type="entry name" value="SIR2/SIRT2 'Small Domain"/>
    <property type="match status" value="1"/>
</dbReference>
<feature type="compositionally biased region" description="Polar residues" evidence="11">
    <location>
        <begin position="100"/>
        <end position="114"/>
    </location>
</feature>
<evidence type="ECO:0000256" key="5">
    <source>
        <dbReference type="ARBA" id="ARBA00022679"/>
    </source>
</evidence>
<dbReference type="GO" id="GO:0033553">
    <property type="term" value="C:rDNA heterochromatin"/>
    <property type="evidence" value="ECO:0007669"/>
    <property type="project" value="TreeGrafter"/>
</dbReference>
<evidence type="ECO:0000256" key="2">
    <source>
        <dbReference type="ARBA" id="ARBA00004123"/>
    </source>
</evidence>
<dbReference type="EMBL" id="OV121132">
    <property type="protein sequence ID" value="CAH0546882.1"/>
    <property type="molecule type" value="Genomic_DNA"/>
</dbReference>
<feature type="compositionally biased region" description="Low complexity" evidence="11">
    <location>
        <begin position="697"/>
        <end position="707"/>
    </location>
</feature>
<dbReference type="InterPro" id="IPR003000">
    <property type="entry name" value="Sirtuin"/>
</dbReference>
<dbReference type="CDD" id="cd01408">
    <property type="entry name" value="SIRT1"/>
    <property type="match status" value="1"/>
</dbReference>
<evidence type="ECO:0000256" key="8">
    <source>
        <dbReference type="ARBA" id="ARBA00023027"/>
    </source>
</evidence>
<keyword evidence="14" id="KW-1185">Reference proteome</keyword>
<evidence type="ECO:0000256" key="9">
    <source>
        <dbReference type="ARBA" id="ARBA00023242"/>
    </source>
</evidence>
<feature type="active site" description="Proton acceptor" evidence="10">
    <location>
        <position position="339"/>
    </location>
</feature>
<dbReference type="Pfam" id="PF02146">
    <property type="entry name" value="SIR2"/>
    <property type="match status" value="1"/>
</dbReference>
<dbReference type="PROSITE" id="PS50305">
    <property type="entry name" value="SIRTUIN"/>
    <property type="match status" value="1"/>
</dbReference>
<comment type="cofactor">
    <cofactor evidence="1">
        <name>Zn(2+)</name>
        <dbReference type="ChEBI" id="CHEBI:29105"/>
    </cofactor>
</comment>
<keyword evidence="9" id="KW-0539">Nucleus</keyword>
<evidence type="ECO:0000256" key="10">
    <source>
        <dbReference type="PROSITE-ProRule" id="PRU00236"/>
    </source>
</evidence>
<feature type="binding site" evidence="10">
    <location>
        <position position="374"/>
    </location>
    <ligand>
        <name>Zn(2+)</name>
        <dbReference type="ChEBI" id="CHEBI:29105"/>
    </ligand>
</feature>
<dbReference type="GO" id="GO:0003714">
    <property type="term" value="F:transcription corepressor activity"/>
    <property type="evidence" value="ECO:0007669"/>
    <property type="project" value="TreeGrafter"/>
</dbReference>
<dbReference type="GO" id="GO:0005637">
    <property type="term" value="C:nuclear inner membrane"/>
    <property type="evidence" value="ECO:0007669"/>
    <property type="project" value="TreeGrafter"/>
</dbReference>
<dbReference type="SUPFAM" id="SSF52467">
    <property type="entry name" value="DHS-like NAD/FAD-binding domain"/>
    <property type="match status" value="1"/>
</dbReference>
<evidence type="ECO:0000313" key="13">
    <source>
        <dbReference type="EMBL" id="CAH0546882.1"/>
    </source>
</evidence>
<dbReference type="Proteomes" id="UP001154078">
    <property type="component" value="Chromosome 1"/>
</dbReference>
<dbReference type="InterPro" id="IPR029035">
    <property type="entry name" value="DHS-like_NAD/FAD-binding_dom"/>
</dbReference>
<evidence type="ECO:0000256" key="4">
    <source>
        <dbReference type="ARBA" id="ARBA00012928"/>
    </source>
</evidence>
<feature type="region of interest" description="Disordered" evidence="11">
    <location>
        <begin position="73"/>
        <end position="114"/>
    </location>
</feature>
<feature type="region of interest" description="Disordered" evidence="11">
    <location>
        <begin position="687"/>
        <end position="719"/>
    </location>
</feature>
<dbReference type="FunFam" id="3.30.1600.10:FF:000013">
    <property type="entry name" value="NAD-dependent protein deacetylase sirtuin-1"/>
    <property type="match status" value="1"/>
</dbReference>
<keyword evidence="7 10" id="KW-0862">Zinc</keyword>
<evidence type="ECO:0000256" key="1">
    <source>
        <dbReference type="ARBA" id="ARBA00001947"/>
    </source>
</evidence>
<feature type="binding site" evidence="10">
    <location>
        <position position="371"/>
    </location>
    <ligand>
        <name>Zn(2+)</name>
        <dbReference type="ChEBI" id="CHEBI:29105"/>
    </ligand>
</feature>
<dbReference type="InterPro" id="IPR050134">
    <property type="entry name" value="NAD-dep_sirtuin_deacylases"/>
</dbReference>
<protein>
    <recommendedName>
        <fullName evidence="4">protein acetyllysine N-acetyltransferase</fullName>
        <ecNumber evidence="4">2.3.1.286</ecNumber>
    </recommendedName>
</protein>
<dbReference type="Gene3D" id="3.40.50.1220">
    <property type="entry name" value="TPP-binding domain"/>
    <property type="match status" value="1"/>
</dbReference>
<evidence type="ECO:0000256" key="7">
    <source>
        <dbReference type="ARBA" id="ARBA00022833"/>
    </source>
</evidence>
<comment type="similarity">
    <text evidence="3">Belongs to the sirtuin family. Class I subfamily.</text>
</comment>
<name>A0A9P0FBC1_BRAAE</name>
<keyword evidence="6 10" id="KW-0479">Metal-binding</keyword>
<keyword evidence="8" id="KW-0520">NAD</keyword>
<comment type="subcellular location">
    <subcellularLocation>
        <location evidence="2">Nucleus</location>
    </subcellularLocation>
</comment>
<feature type="binding site" evidence="10">
    <location>
        <position position="350"/>
    </location>
    <ligand>
        <name>Zn(2+)</name>
        <dbReference type="ChEBI" id="CHEBI:29105"/>
    </ligand>
</feature>
<dbReference type="GO" id="GO:0070403">
    <property type="term" value="F:NAD+ binding"/>
    <property type="evidence" value="ECO:0007669"/>
    <property type="project" value="InterPro"/>
</dbReference>
<organism evidence="13 14">
    <name type="scientific">Brassicogethes aeneus</name>
    <name type="common">Rape pollen beetle</name>
    <name type="synonym">Meligethes aeneus</name>
    <dbReference type="NCBI Taxonomy" id="1431903"/>
    <lineage>
        <taxon>Eukaryota</taxon>
        <taxon>Metazoa</taxon>
        <taxon>Ecdysozoa</taxon>
        <taxon>Arthropoda</taxon>
        <taxon>Hexapoda</taxon>
        <taxon>Insecta</taxon>
        <taxon>Pterygota</taxon>
        <taxon>Neoptera</taxon>
        <taxon>Endopterygota</taxon>
        <taxon>Coleoptera</taxon>
        <taxon>Polyphaga</taxon>
        <taxon>Cucujiformia</taxon>
        <taxon>Nitidulidae</taxon>
        <taxon>Meligethinae</taxon>
        <taxon>Brassicogethes</taxon>
    </lineage>
</organism>
<feature type="binding site" evidence="10">
    <location>
        <position position="347"/>
    </location>
    <ligand>
        <name>Zn(2+)</name>
        <dbReference type="ChEBI" id="CHEBI:29105"/>
    </ligand>
</feature>
<dbReference type="InterPro" id="IPR026591">
    <property type="entry name" value="Sirtuin_cat_small_dom_sf"/>
</dbReference>
<feature type="domain" description="Deacetylase sirtuin-type" evidence="12">
    <location>
        <begin position="212"/>
        <end position="491"/>
    </location>
</feature>
<dbReference type="PANTHER" id="PTHR11085">
    <property type="entry name" value="NAD-DEPENDENT PROTEIN DEACYLASE SIRTUIN-5, MITOCHONDRIAL-RELATED"/>
    <property type="match status" value="1"/>
</dbReference>
<gene>
    <name evidence="13" type="ORF">MELIAE_LOCUS964</name>
</gene>
<dbReference type="EC" id="2.3.1.286" evidence="4"/>
<feature type="compositionally biased region" description="Basic and acidic residues" evidence="11">
    <location>
        <begin position="610"/>
        <end position="631"/>
    </location>
</feature>
<dbReference type="GO" id="GO:0017136">
    <property type="term" value="F:histone deacetylase activity, NAD-dependent"/>
    <property type="evidence" value="ECO:0007669"/>
    <property type="project" value="TreeGrafter"/>
</dbReference>
<proteinExistence type="inferred from homology"/>
<keyword evidence="5" id="KW-0808">Transferase</keyword>
<evidence type="ECO:0000259" key="12">
    <source>
        <dbReference type="PROSITE" id="PS50305"/>
    </source>
</evidence>
<reference evidence="13" key="1">
    <citation type="submission" date="2021-12" db="EMBL/GenBank/DDBJ databases">
        <authorList>
            <person name="King R."/>
        </authorList>
    </citation>
    <scope>NUCLEOTIDE SEQUENCE</scope>
</reference>
<dbReference type="AlphaFoldDB" id="A0A9P0FBC1"/>
<dbReference type="GO" id="GO:0005654">
    <property type="term" value="C:nucleoplasm"/>
    <property type="evidence" value="ECO:0007669"/>
    <property type="project" value="TreeGrafter"/>
</dbReference>
<feature type="region of interest" description="Disordered" evidence="11">
    <location>
        <begin position="579"/>
        <end position="632"/>
    </location>
</feature>
<evidence type="ECO:0000256" key="3">
    <source>
        <dbReference type="ARBA" id="ARBA00006924"/>
    </source>
</evidence>
<dbReference type="OrthoDB" id="424302at2759"/>
<sequence length="719" mass="79598">MEISKRFLFVSKMESYPDVIEHESSAKRIKLDLGESNIGELCHGEGFSGFSTTIPGPMDVSEGVSVDCDSGYEASTMESLPTPSHHASPHTDPGDRPEESLSNLSESITQTPTHMADQLDTSQDSLEVDDDNASTVSNLSELSGLSDLSGQEWKPMAGSMIWIQKQMQNGVNPRTVLSDLGVELDQIPQYVDEVTLWKLIINMLAEPPRRNKLRHVNSLDDVVRLLRGSKKVIVLTGAGVSVSCGIPDFRSRDGIYSRLAIDFPNLPDPQAMFDISFFSQDPRPFFKFARDIYPGKFQPSPCHKFIKLLEKHKKLLRNYTQNIDTLEKEANIERVIECHGSFATATCTKCGHKVTAEAIRETVLAQKIPLCEVCHAGEESSISTDELGEERDYHALVASGVMKPDIVFFGEGLPDTFHEAMSEDKTQCDLLVVIGSSLKVRPVALIPSSLPPNVPQILINREPLPHCRFDVELLGDCDVIINHLCRLLGNKWEEGIYSQEVLKQSSLLPIYPEVSKPEKRAFSKETEPNCTVDNKLLESECDECSCKCNISTNASSLTVEKDLEINCRCNTNSTSINEELGEAKSPKERHMSIDSARDSGIGDNSNFTDLETKYDDTSDENTDNKDEEDFKMFPSSSSFATAKTDLDNAADLRGLWQPKVKKSLADRLPPHSFHLVPPSRYIFPGAELFYDPDDASSQDADSNSASDSDSDAEGPIPAF</sequence>
<accession>A0A9P0FBC1</accession>
<feature type="compositionally biased region" description="Basic and acidic residues" evidence="11">
    <location>
        <begin position="581"/>
        <end position="597"/>
    </location>
</feature>
<evidence type="ECO:0000313" key="14">
    <source>
        <dbReference type="Proteomes" id="UP001154078"/>
    </source>
</evidence>
<dbReference type="GO" id="GO:0046872">
    <property type="term" value="F:metal ion binding"/>
    <property type="evidence" value="ECO:0007669"/>
    <property type="project" value="UniProtKB-KW"/>
</dbReference>
<evidence type="ECO:0000256" key="6">
    <source>
        <dbReference type="ARBA" id="ARBA00022723"/>
    </source>
</evidence>
<dbReference type="InterPro" id="IPR026590">
    <property type="entry name" value="Ssirtuin_cat_dom"/>
</dbReference>